<dbReference type="EMBL" id="SUNJ01013735">
    <property type="protein sequence ID" value="TPP57042.1"/>
    <property type="molecule type" value="Genomic_DNA"/>
</dbReference>
<keyword evidence="1" id="KW-0732">Signal</keyword>
<dbReference type="Proteomes" id="UP000316759">
    <property type="component" value="Unassembled WGS sequence"/>
</dbReference>
<evidence type="ECO:0000313" key="2">
    <source>
        <dbReference type="EMBL" id="TPP57042.1"/>
    </source>
</evidence>
<feature type="signal peptide" evidence="1">
    <location>
        <begin position="1"/>
        <end position="15"/>
    </location>
</feature>
<sequence>MFSLQTALLIGFVYTQFCLLQSETARIPVKTILFQESSSAQLRTKRFAQFHRIQFRDRLLSPLSRASPASTAELDKLQFPINSGIKSEECFKCLWSCKGGCVYSCYTIC</sequence>
<feature type="chain" id="PRO_5021337513" evidence="1">
    <location>
        <begin position="16"/>
        <end position="109"/>
    </location>
</feature>
<comment type="caution">
    <text evidence="2">The sequence shown here is derived from an EMBL/GenBank/DDBJ whole genome shotgun (WGS) entry which is preliminary data.</text>
</comment>
<reference evidence="2 3" key="1">
    <citation type="submission" date="2019-04" db="EMBL/GenBank/DDBJ databases">
        <title>Annotation for the trematode Fasciola gigantica.</title>
        <authorList>
            <person name="Choi Y.-J."/>
        </authorList>
    </citation>
    <scope>NUCLEOTIDE SEQUENCE [LARGE SCALE GENOMIC DNA]</scope>
    <source>
        <strain evidence="2">Uganda_cow_1</strain>
    </source>
</reference>
<evidence type="ECO:0000313" key="3">
    <source>
        <dbReference type="Proteomes" id="UP000316759"/>
    </source>
</evidence>
<dbReference type="OrthoDB" id="6256247at2759"/>
<keyword evidence="3" id="KW-1185">Reference proteome</keyword>
<accession>A0A504Y6G4</accession>
<dbReference type="AlphaFoldDB" id="A0A504Y6G4"/>
<name>A0A504Y6G4_FASGI</name>
<proteinExistence type="predicted"/>
<gene>
    <name evidence="2" type="ORF">FGIG_00164</name>
</gene>
<evidence type="ECO:0000256" key="1">
    <source>
        <dbReference type="SAM" id="SignalP"/>
    </source>
</evidence>
<protein>
    <submittedName>
        <fullName evidence="2">Uncharacterized protein</fullName>
    </submittedName>
</protein>
<organism evidence="2 3">
    <name type="scientific">Fasciola gigantica</name>
    <name type="common">Giant liver fluke</name>
    <dbReference type="NCBI Taxonomy" id="46835"/>
    <lineage>
        <taxon>Eukaryota</taxon>
        <taxon>Metazoa</taxon>
        <taxon>Spiralia</taxon>
        <taxon>Lophotrochozoa</taxon>
        <taxon>Platyhelminthes</taxon>
        <taxon>Trematoda</taxon>
        <taxon>Digenea</taxon>
        <taxon>Plagiorchiida</taxon>
        <taxon>Echinostomata</taxon>
        <taxon>Echinostomatoidea</taxon>
        <taxon>Fasciolidae</taxon>
        <taxon>Fasciola</taxon>
    </lineage>
</organism>